<proteinExistence type="predicted"/>
<dbReference type="RefSeq" id="WP_131888806.1">
    <property type="nucleotide sequence ID" value="NZ_SMKU01000002.1"/>
</dbReference>
<dbReference type="Proteomes" id="UP000294513">
    <property type="component" value="Unassembled WGS sequence"/>
</dbReference>
<dbReference type="AlphaFoldDB" id="A0A4R5CJR6"/>
<dbReference type="OrthoDB" id="4966244at2"/>
<protein>
    <submittedName>
        <fullName evidence="1">Phage tail protein</fullName>
    </submittedName>
</protein>
<dbReference type="EMBL" id="SMKU01000002">
    <property type="protein sequence ID" value="TDD97644.1"/>
    <property type="molecule type" value="Genomic_DNA"/>
</dbReference>
<gene>
    <name evidence="1" type="ORF">E1298_01015</name>
</gene>
<organism evidence="1 2">
    <name type="scientific">Actinomadura rubrisoli</name>
    <dbReference type="NCBI Taxonomy" id="2530368"/>
    <lineage>
        <taxon>Bacteria</taxon>
        <taxon>Bacillati</taxon>
        <taxon>Actinomycetota</taxon>
        <taxon>Actinomycetes</taxon>
        <taxon>Streptosporangiales</taxon>
        <taxon>Thermomonosporaceae</taxon>
        <taxon>Actinomadura</taxon>
    </lineage>
</organism>
<accession>A0A4R5CJR6</accession>
<sequence>MAGSAYDDIQQRNAALIFKALQGSVFTAPSTAAAITNLTDSGDKLLKALPTGYEDVGWTSDDGAQFGRDVDTSDITGWGSVEPLRSDVNSDVTTLQIACLETKKATIGLYTGADMAAATPDPVSGELSIEKPARPSFRYYRVIAIAVDLTDDGEYYVARFLPRARVTDFDEQAMQSSDDSPLTWAVTLTSYQDATLGYSERYIFGGPGWATRLASMGFDALAS</sequence>
<dbReference type="Pfam" id="PF25681">
    <property type="entry name" value="Phage_TTP_17"/>
    <property type="match status" value="1"/>
</dbReference>
<reference evidence="1 2" key="1">
    <citation type="submission" date="2019-03" db="EMBL/GenBank/DDBJ databases">
        <title>Draft genome sequences of novel Actinobacteria.</title>
        <authorList>
            <person name="Sahin N."/>
            <person name="Ay H."/>
            <person name="Saygin H."/>
        </authorList>
    </citation>
    <scope>NUCLEOTIDE SEQUENCE [LARGE SCALE GENOMIC DNA]</scope>
    <source>
        <strain evidence="1 2">H3C3</strain>
    </source>
</reference>
<comment type="caution">
    <text evidence="1">The sequence shown here is derived from an EMBL/GenBank/DDBJ whole genome shotgun (WGS) entry which is preliminary data.</text>
</comment>
<dbReference type="InterPro" id="IPR058154">
    <property type="entry name" value="Bxb1_TTP-like"/>
</dbReference>
<evidence type="ECO:0000313" key="2">
    <source>
        <dbReference type="Proteomes" id="UP000294513"/>
    </source>
</evidence>
<name>A0A4R5CJR6_9ACTN</name>
<keyword evidence="2" id="KW-1185">Reference proteome</keyword>
<evidence type="ECO:0000313" key="1">
    <source>
        <dbReference type="EMBL" id="TDD97644.1"/>
    </source>
</evidence>